<keyword evidence="5" id="KW-0812">Transmembrane</keyword>
<feature type="repeat" description="ANK" evidence="3">
    <location>
        <begin position="1340"/>
        <end position="1372"/>
    </location>
</feature>
<dbReference type="Pfam" id="PF12796">
    <property type="entry name" value="Ank_2"/>
    <property type="match status" value="3"/>
</dbReference>
<feature type="repeat" description="ANK" evidence="3">
    <location>
        <begin position="1241"/>
        <end position="1273"/>
    </location>
</feature>
<gene>
    <name evidence="7" type="ORF">VHEMI08860</name>
</gene>
<organism evidence="7 8">
    <name type="scientific">[Torrubiella] hemipterigena</name>
    <dbReference type="NCBI Taxonomy" id="1531966"/>
    <lineage>
        <taxon>Eukaryota</taxon>
        <taxon>Fungi</taxon>
        <taxon>Dikarya</taxon>
        <taxon>Ascomycota</taxon>
        <taxon>Pezizomycotina</taxon>
        <taxon>Sordariomycetes</taxon>
        <taxon>Hypocreomycetidae</taxon>
        <taxon>Hypocreales</taxon>
        <taxon>Clavicipitaceae</taxon>
        <taxon>Clavicipitaceae incertae sedis</taxon>
        <taxon>'Torrubiella' clade</taxon>
    </lineage>
</organism>
<dbReference type="PRINTS" id="PR01415">
    <property type="entry name" value="ANKYRIN"/>
</dbReference>
<feature type="repeat" description="ANK" evidence="3">
    <location>
        <begin position="1274"/>
        <end position="1306"/>
    </location>
</feature>
<dbReference type="OrthoDB" id="7464126at2759"/>
<evidence type="ECO:0000313" key="8">
    <source>
        <dbReference type="Proteomes" id="UP000039046"/>
    </source>
</evidence>
<dbReference type="HOGENOM" id="CLU_001887_1_0_1"/>
<evidence type="ECO:0000256" key="2">
    <source>
        <dbReference type="ARBA" id="ARBA00023043"/>
    </source>
</evidence>
<proteinExistence type="predicted"/>
<evidence type="ECO:0000256" key="6">
    <source>
        <dbReference type="SAM" id="SignalP"/>
    </source>
</evidence>
<dbReference type="PANTHER" id="PTHR24124:SF14">
    <property type="entry name" value="CHROMOSOME UNDETERMINED SCAFFOLD_25, WHOLE GENOME SHOTGUN SEQUENCE"/>
    <property type="match status" value="1"/>
</dbReference>
<keyword evidence="5" id="KW-1133">Transmembrane helix</keyword>
<feature type="repeat" description="ANK" evidence="3">
    <location>
        <begin position="1171"/>
        <end position="1203"/>
    </location>
</feature>
<feature type="compositionally biased region" description="Basic and acidic residues" evidence="4">
    <location>
        <begin position="849"/>
        <end position="867"/>
    </location>
</feature>
<feature type="transmembrane region" description="Helical" evidence="5">
    <location>
        <begin position="206"/>
        <end position="231"/>
    </location>
</feature>
<feature type="repeat" description="ANK" evidence="3">
    <location>
        <begin position="1208"/>
        <end position="1240"/>
    </location>
</feature>
<dbReference type="Pfam" id="PF00023">
    <property type="entry name" value="Ank"/>
    <property type="match status" value="1"/>
</dbReference>
<dbReference type="SMART" id="SM00248">
    <property type="entry name" value="ANK"/>
    <property type="match status" value="6"/>
</dbReference>
<dbReference type="GO" id="GO:0005634">
    <property type="term" value="C:nucleus"/>
    <property type="evidence" value="ECO:0007669"/>
    <property type="project" value="TreeGrafter"/>
</dbReference>
<dbReference type="PANTHER" id="PTHR24124">
    <property type="entry name" value="ANKYRIN REPEAT FAMILY A"/>
    <property type="match status" value="1"/>
</dbReference>
<dbReference type="PROSITE" id="PS50297">
    <property type="entry name" value="ANK_REP_REGION"/>
    <property type="match status" value="6"/>
</dbReference>
<evidence type="ECO:0000256" key="1">
    <source>
        <dbReference type="ARBA" id="ARBA00022737"/>
    </source>
</evidence>
<evidence type="ECO:0000256" key="5">
    <source>
        <dbReference type="SAM" id="Phobius"/>
    </source>
</evidence>
<reference evidence="7 8" key="1">
    <citation type="journal article" date="2015" name="Genome Announc.">
        <title>Draft Genome Sequence and Gene Annotation of the Entomopathogenic Fungus Verticillium hemipterigenum.</title>
        <authorList>
            <person name="Horn F."/>
            <person name="Habel A."/>
            <person name="Scharf D.H."/>
            <person name="Dworschak J."/>
            <person name="Brakhage A.A."/>
            <person name="Guthke R."/>
            <person name="Hertweck C."/>
            <person name="Linde J."/>
        </authorList>
    </citation>
    <scope>NUCLEOTIDE SEQUENCE [LARGE SCALE GENOMIC DNA]</scope>
</reference>
<dbReference type="SUPFAM" id="SSF48403">
    <property type="entry name" value="Ankyrin repeat"/>
    <property type="match status" value="1"/>
</dbReference>
<feature type="repeat" description="ANK" evidence="3">
    <location>
        <begin position="1307"/>
        <end position="1339"/>
    </location>
</feature>
<keyword evidence="8" id="KW-1185">Reference proteome</keyword>
<evidence type="ECO:0000313" key="7">
    <source>
        <dbReference type="EMBL" id="CEJ93255.1"/>
    </source>
</evidence>
<keyword evidence="1" id="KW-0677">Repeat</keyword>
<name>A0A0A1TP03_9HYPO</name>
<keyword evidence="6" id="KW-0732">Signal</keyword>
<keyword evidence="2 3" id="KW-0040">ANK repeat</keyword>
<feature type="chain" id="PRO_5001990400" evidence="6">
    <location>
        <begin position="20"/>
        <end position="1407"/>
    </location>
</feature>
<feature type="signal peptide" evidence="6">
    <location>
        <begin position="1"/>
        <end position="19"/>
    </location>
</feature>
<evidence type="ECO:0000256" key="3">
    <source>
        <dbReference type="PROSITE-ProRule" id="PRU00023"/>
    </source>
</evidence>
<dbReference type="InterPro" id="IPR002110">
    <property type="entry name" value="Ankyrin_rpt"/>
</dbReference>
<evidence type="ECO:0000256" key="4">
    <source>
        <dbReference type="SAM" id="MobiDB-lite"/>
    </source>
</evidence>
<dbReference type="STRING" id="1531966.A0A0A1TP03"/>
<feature type="region of interest" description="Disordered" evidence="4">
    <location>
        <begin position="502"/>
        <end position="581"/>
    </location>
</feature>
<dbReference type="EMBL" id="CDHN01000005">
    <property type="protein sequence ID" value="CEJ93255.1"/>
    <property type="molecule type" value="Genomic_DNA"/>
</dbReference>
<dbReference type="Proteomes" id="UP000039046">
    <property type="component" value="Unassembled WGS sequence"/>
</dbReference>
<feature type="compositionally biased region" description="Polar residues" evidence="4">
    <location>
        <begin position="502"/>
        <end position="519"/>
    </location>
</feature>
<feature type="transmembrane region" description="Helical" evidence="5">
    <location>
        <begin position="336"/>
        <end position="357"/>
    </location>
</feature>
<keyword evidence="5" id="KW-0472">Membrane</keyword>
<feature type="transmembrane region" description="Helical" evidence="5">
    <location>
        <begin position="58"/>
        <end position="80"/>
    </location>
</feature>
<sequence>MAMYWLIVLPTIAPLGVRADGLDDFSNNLATDLGPLIVLFGEAMTRQYLSECTSFLDYFIFAMAPIGVLTAMSSAIRVCGHSALRAFIGRSQEGQGAVEAELCTSTSRDVCELFNRGGITRVLGRPSILELVYVPTDKQQPNTFGLFSFRDWVESAAGNIWWKKVEPKTKRHNKPVSGSDSDFVTNLSSHPPNISLNVGIIKRSKWFFIAVAVTGFILQAGLIVLAGVGAWKLGWTKTQEGSPSSKNYAPIMYIIGTVLMSIGMWGCATVIGQTTDEVKYMRRPNDPKTRGTRLFWLQPGPQFIGDQCFDPFAYTDKREEPLAVWTSSTKNFNANFGVLSTLAVAATFFGYIMQFIGLRGMTAWLSLAQLAATIVMSMLRGALRAQRLGHDANRLTENPRAPDAVAGHELDWMAFKILKPPPKEEKTPTLGKTRLYIAGKYEQAKRPAVTTKILWHITGQYEKALEVDRALVRSSLISKPSSMHMVAIEDDSGHAVVEVNSSTQLPQTTDNGSKFSSASDKPGAVITPPLTVDGHHGVPTFTSRKEGQTDSLAEIQSANPNGSPDGGAKGPKPSSPLDLKTDLQYTPVSDQAECTENPKSSSLMDLKEHAPYNEAPAPSPRTDTCRITCGELLCIRSRLANLTGHTSFGEITEGEKQWKNDFVQVRSKAKQISSAICQAVAELRPKVDGQKDIVLRVIGTTSVNANNQAAGVEPCEQTLGIILTPPPEETLVGWRIDSARVEAILGLWMWSMISDGEEVKDVPVGNLKIPIEGVVSAGSDRQPEMDLWLGSQSVLLKEINCELRQQSYGLISHLEYGKEDKILQDPKEGTGNSKVRLCGWNPVHEAKADRAKVAEAKPDDKQKEKSNAGENEISFKCRIQTFPATGSLLDNCARELFVSLAASLTKIVDVAAPRIDAMENGGEVLLKSETVTILTRAFTANGLGTHAEALLSIIPTLLSIIPELPVDLGSAAEDKLLSTCIAKAGAYRRQKAWTRAERLLRWMCERYSTPDGGKSTSAIASGNVLLEKAVYATGELYRWSLREEASTGIMKGKGFGMDGIEWMAKKMTSSHQTIERILRNYQYVKTMMETESVLDDTVIANELLKALKEGRDCKGADGDNRCKTLYYLCLIKDCRAQLMQPVLRLATRNGWTEVALSIIEMGGNIHDTDMDGLTPLHWAAKNGDEAVTRELLENGAHVHKESNGKYEEERFPLHYAATNGHEVAVRLLLENGANVEAKGRKRKTALHFAAQRGNEAAVAMLLAKGADIESLTGVRQTPLLLATERERRAVVRLLLENGADVNAKNHNGETSLHLAASKWELPIVRLLLENGADTNVEDNKGRTPLHLAASEGELPIVRLLLENGADTDVKDNEGRTPLQVLEMERDKDTAQKEKYKEIIRLFSQVEK</sequence>
<dbReference type="InterPro" id="IPR036770">
    <property type="entry name" value="Ankyrin_rpt-contain_sf"/>
</dbReference>
<dbReference type="GO" id="GO:0010468">
    <property type="term" value="P:regulation of gene expression"/>
    <property type="evidence" value="ECO:0007669"/>
    <property type="project" value="TreeGrafter"/>
</dbReference>
<dbReference type="Gene3D" id="1.25.40.20">
    <property type="entry name" value="Ankyrin repeat-containing domain"/>
    <property type="match status" value="4"/>
</dbReference>
<protein>
    <submittedName>
        <fullName evidence="7">Uncharacterized protein</fullName>
    </submittedName>
</protein>
<feature type="transmembrane region" description="Helical" evidence="5">
    <location>
        <begin position="251"/>
        <end position="272"/>
    </location>
</feature>
<dbReference type="PROSITE" id="PS50088">
    <property type="entry name" value="ANK_REPEAT"/>
    <property type="match status" value="6"/>
</dbReference>
<feature type="compositionally biased region" description="Polar residues" evidence="4">
    <location>
        <begin position="549"/>
        <end position="562"/>
    </location>
</feature>
<feature type="region of interest" description="Disordered" evidence="4">
    <location>
        <begin position="849"/>
        <end position="868"/>
    </location>
</feature>
<accession>A0A0A1TP03</accession>